<evidence type="ECO:0000256" key="12">
    <source>
        <dbReference type="HAMAP-Rule" id="MF_00418"/>
    </source>
</evidence>
<evidence type="ECO:0000256" key="2">
    <source>
        <dbReference type="ARBA" id="ARBA00005120"/>
    </source>
</evidence>
<evidence type="ECO:0000256" key="13">
    <source>
        <dbReference type="PIRNR" id="PIRNR001365"/>
    </source>
</evidence>
<proteinExistence type="inferred from homology"/>
<dbReference type="Gene3D" id="3.20.20.70">
    <property type="entry name" value="Aldolase class I"/>
    <property type="match status" value="1"/>
</dbReference>
<evidence type="ECO:0000313" key="14">
    <source>
        <dbReference type="EMBL" id="WLQ67209.1"/>
    </source>
</evidence>
<keyword evidence="5 12" id="KW-0963">Cytoplasm</keyword>
<dbReference type="PROSITE" id="PS00665">
    <property type="entry name" value="DHDPS_1"/>
    <property type="match status" value="1"/>
</dbReference>
<dbReference type="EC" id="4.3.3.7" evidence="4 12"/>
<keyword evidence="6 12" id="KW-0028">Amino-acid biosynthesis</keyword>
<keyword evidence="7 12" id="KW-0220">Diaminopimelate biosynthesis</keyword>
<sequence>MTSHTAGPFGRALCAMITPFTATGGLDLDAARRHAASLVADGCDGLVLSGTTGESPTTTDEEKTALLRAVREAVGGSVPLIAGVGSSDTRHTVRLAREAEAAGADGLLVVTPYYSRPPQAAVEAHFLKVAEATGIGLMLYDIPGRTGTRIEPATLLRLAEHPRVLAVKDCSYDLLAATGVMARTSLAYYSGCEELNLPLYAIGGAGYVSTVANAVPRQMRAVLDAFDAGDTAEAARLNGLVAPLVEAMMAAGLPGTVTAKALLDAGPVREPLQPAGREAAAGLRGLYEELLAAAD</sequence>
<reference evidence="14 15" key="1">
    <citation type="submission" date="2023-03" db="EMBL/GenBank/DDBJ databases">
        <title>Isolation and description of six Streptomyces strains from soil environments, able to metabolize different microbial glucans.</title>
        <authorList>
            <person name="Widen T."/>
            <person name="Larsbrink J."/>
        </authorList>
    </citation>
    <scope>NUCLEOTIDE SEQUENCE [LARGE SCALE GENOMIC DNA]</scope>
    <source>
        <strain evidence="14 15">Alt3</strain>
    </source>
</reference>
<keyword evidence="8 12" id="KW-0457">Lysine biosynthesis</keyword>
<protein>
    <recommendedName>
        <fullName evidence="4 12">4-hydroxy-tetrahydrodipicolinate synthase</fullName>
        <shortName evidence="12">HTPA synthase</shortName>
        <ecNumber evidence="4 12">4.3.3.7</ecNumber>
    </recommendedName>
</protein>
<dbReference type="NCBIfam" id="TIGR00674">
    <property type="entry name" value="dapA"/>
    <property type="match status" value="1"/>
</dbReference>
<comment type="subunit">
    <text evidence="12">Homotetramer; dimer of dimers.</text>
</comment>
<evidence type="ECO:0000256" key="9">
    <source>
        <dbReference type="ARBA" id="ARBA00023239"/>
    </source>
</evidence>
<gene>
    <name evidence="12 14" type="primary">dapA</name>
    <name evidence="14" type="ORF">P8A20_28130</name>
</gene>
<dbReference type="RefSeq" id="WP_147962867.1">
    <property type="nucleotide sequence ID" value="NZ_CP120983.1"/>
</dbReference>
<comment type="subcellular location">
    <subcellularLocation>
        <location evidence="12">Cytoplasm</location>
    </subcellularLocation>
</comment>
<keyword evidence="15" id="KW-1185">Reference proteome</keyword>
<evidence type="ECO:0000256" key="10">
    <source>
        <dbReference type="ARBA" id="ARBA00023270"/>
    </source>
</evidence>
<dbReference type="Proteomes" id="UP001224433">
    <property type="component" value="Chromosome"/>
</dbReference>
<dbReference type="InterPro" id="IPR013785">
    <property type="entry name" value="Aldolase_TIM"/>
</dbReference>
<evidence type="ECO:0000256" key="1">
    <source>
        <dbReference type="ARBA" id="ARBA00003294"/>
    </source>
</evidence>
<feature type="active site" description="Schiff-base intermediate with substrate" evidence="12">
    <location>
        <position position="168"/>
    </location>
</feature>
<dbReference type="HAMAP" id="MF_00418">
    <property type="entry name" value="DapA"/>
    <property type="match status" value="1"/>
</dbReference>
<dbReference type="PIRSF" id="PIRSF001365">
    <property type="entry name" value="DHDPS"/>
    <property type="match status" value="1"/>
</dbReference>
<dbReference type="InterPro" id="IPR005263">
    <property type="entry name" value="DapA"/>
</dbReference>
<comment type="function">
    <text evidence="1 12">Catalyzes the condensation of (S)-aspartate-beta-semialdehyde [(S)-ASA] and pyruvate to 4-hydroxy-tetrahydrodipicolinate (HTPA).</text>
</comment>
<keyword evidence="9 12" id="KW-0456">Lyase</keyword>
<evidence type="ECO:0000256" key="4">
    <source>
        <dbReference type="ARBA" id="ARBA00012086"/>
    </source>
</evidence>
<comment type="caution">
    <text evidence="12">Was originally thought to be a dihydrodipicolinate synthase (DHDPS), catalyzing the condensation of (S)-aspartate-beta-semialdehyde [(S)-ASA] and pyruvate to dihydrodipicolinate (DHDP). However, it was shown in E.coli that the product of the enzymatic reaction is not dihydrodipicolinate but in fact (4S)-4-hydroxy-2,3,4,5-tetrahydro-(2S)-dipicolinic acid (HTPA), and that the consecutive dehydration reaction leading to DHDP is not spontaneous but catalyzed by DapB.</text>
</comment>
<feature type="active site" description="Proton donor/acceptor" evidence="12">
    <location>
        <position position="140"/>
    </location>
</feature>
<dbReference type="PRINTS" id="PR00146">
    <property type="entry name" value="DHPICSNTHASE"/>
</dbReference>
<dbReference type="GO" id="GO:0008840">
    <property type="term" value="F:4-hydroxy-tetrahydrodipicolinate synthase activity"/>
    <property type="evidence" value="ECO:0007669"/>
    <property type="project" value="UniProtKB-EC"/>
</dbReference>
<feature type="site" description="Part of a proton relay during catalysis" evidence="12">
    <location>
        <position position="51"/>
    </location>
</feature>
<organism evidence="14 15">
    <name type="scientific">Streptomyces glycanivorans</name>
    <dbReference type="NCBI Taxonomy" id="3033808"/>
    <lineage>
        <taxon>Bacteria</taxon>
        <taxon>Bacillati</taxon>
        <taxon>Actinomycetota</taxon>
        <taxon>Actinomycetes</taxon>
        <taxon>Kitasatosporales</taxon>
        <taxon>Streptomycetaceae</taxon>
        <taxon>Streptomyces</taxon>
    </lineage>
</organism>
<dbReference type="InterPro" id="IPR020624">
    <property type="entry name" value="Schiff_base-form_aldolases_CS"/>
</dbReference>
<feature type="binding site" evidence="12">
    <location>
        <position position="208"/>
    </location>
    <ligand>
        <name>pyruvate</name>
        <dbReference type="ChEBI" id="CHEBI:15361"/>
    </ligand>
</feature>
<feature type="site" description="Part of a proton relay during catalysis" evidence="12">
    <location>
        <position position="114"/>
    </location>
</feature>
<evidence type="ECO:0000256" key="3">
    <source>
        <dbReference type="ARBA" id="ARBA00007592"/>
    </source>
</evidence>
<dbReference type="PROSITE" id="PS00666">
    <property type="entry name" value="DHDPS_2"/>
    <property type="match status" value="1"/>
</dbReference>
<dbReference type="EMBL" id="CP120983">
    <property type="protein sequence ID" value="WLQ67209.1"/>
    <property type="molecule type" value="Genomic_DNA"/>
</dbReference>
<dbReference type="Pfam" id="PF00701">
    <property type="entry name" value="DHDPS"/>
    <property type="match status" value="1"/>
</dbReference>
<evidence type="ECO:0000313" key="15">
    <source>
        <dbReference type="Proteomes" id="UP001224433"/>
    </source>
</evidence>
<name>A0ABY9JK98_9ACTN</name>
<accession>A0ABY9JK98</accession>
<dbReference type="CDD" id="cd00950">
    <property type="entry name" value="DHDPS"/>
    <property type="match status" value="1"/>
</dbReference>
<dbReference type="InterPro" id="IPR002220">
    <property type="entry name" value="DapA-like"/>
</dbReference>
<comment type="similarity">
    <text evidence="3 12 13">Belongs to the DapA family.</text>
</comment>
<dbReference type="InterPro" id="IPR020625">
    <property type="entry name" value="Schiff_base-form_aldolases_AS"/>
</dbReference>
<dbReference type="PANTHER" id="PTHR12128">
    <property type="entry name" value="DIHYDRODIPICOLINATE SYNTHASE"/>
    <property type="match status" value="1"/>
</dbReference>
<evidence type="ECO:0000256" key="11">
    <source>
        <dbReference type="ARBA" id="ARBA00047836"/>
    </source>
</evidence>
<dbReference type="SUPFAM" id="SSF51569">
    <property type="entry name" value="Aldolase"/>
    <property type="match status" value="1"/>
</dbReference>
<dbReference type="SMART" id="SM01130">
    <property type="entry name" value="DHDPS"/>
    <property type="match status" value="1"/>
</dbReference>
<evidence type="ECO:0000256" key="7">
    <source>
        <dbReference type="ARBA" id="ARBA00022915"/>
    </source>
</evidence>
<comment type="pathway">
    <text evidence="2 12">Amino-acid biosynthesis; L-lysine biosynthesis via DAP pathway; (S)-tetrahydrodipicolinate from L-aspartate: step 3/4.</text>
</comment>
<evidence type="ECO:0000256" key="6">
    <source>
        <dbReference type="ARBA" id="ARBA00022605"/>
    </source>
</evidence>
<feature type="binding site" evidence="12">
    <location>
        <position position="52"/>
    </location>
    <ligand>
        <name>pyruvate</name>
        <dbReference type="ChEBI" id="CHEBI:15361"/>
    </ligand>
</feature>
<dbReference type="PANTHER" id="PTHR12128:SF66">
    <property type="entry name" value="4-HYDROXY-2-OXOGLUTARATE ALDOLASE, MITOCHONDRIAL"/>
    <property type="match status" value="1"/>
</dbReference>
<comment type="catalytic activity">
    <reaction evidence="11 12">
        <text>L-aspartate 4-semialdehyde + pyruvate = (2S,4S)-4-hydroxy-2,3,4,5-tetrahydrodipicolinate + H2O + H(+)</text>
        <dbReference type="Rhea" id="RHEA:34171"/>
        <dbReference type="ChEBI" id="CHEBI:15361"/>
        <dbReference type="ChEBI" id="CHEBI:15377"/>
        <dbReference type="ChEBI" id="CHEBI:15378"/>
        <dbReference type="ChEBI" id="CHEBI:67139"/>
        <dbReference type="ChEBI" id="CHEBI:537519"/>
        <dbReference type="EC" id="4.3.3.7"/>
    </reaction>
</comment>
<evidence type="ECO:0000256" key="5">
    <source>
        <dbReference type="ARBA" id="ARBA00022490"/>
    </source>
</evidence>
<evidence type="ECO:0000256" key="8">
    <source>
        <dbReference type="ARBA" id="ARBA00023154"/>
    </source>
</evidence>
<keyword evidence="10 12" id="KW-0704">Schiff base</keyword>